<gene>
    <name evidence="1" type="ORF">CQ022_06880</name>
    <name evidence="2" type="ORF">CQ033_00550</name>
</gene>
<evidence type="ECO:0000313" key="3">
    <source>
        <dbReference type="Proteomes" id="UP000238325"/>
    </source>
</evidence>
<comment type="caution">
    <text evidence="1">The sequence shown here is derived from an EMBL/GenBank/DDBJ whole genome shotgun (WGS) entry which is preliminary data.</text>
</comment>
<dbReference type="Proteomes" id="UP000238534">
    <property type="component" value="Unassembled WGS sequence"/>
</dbReference>
<proteinExistence type="predicted"/>
<dbReference type="Proteomes" id="UP000238325">
    <property type="component" value="Unassembled WGS sequence"/>
</dbReference>
<sequence>MWKLQLMFMKHVNFSYNCFSEKGEVSLPDKVFTTSCLEDGFQPIVFLDSCVCLHIIKVVEHKRKAQGVNIQRILALKEYIAKYPETRIDPFFAFLELCSQKESFDFEKFEDFRHRIDFFTQVPIKIFKSFNYDFYRDFFVFRRIPPMKGDPMEPVNQILKNSYCTLLKIRSLATKGLTKSNAEYNIDALADWMTNELNIFRGAEYKLGMNIFGGNTEFRKMIGLDNKPKDVKKKLKGTAWDMFHSKFTANSFRISEILQKAIYPFFLTSDANLFKIFQNFSIEIVKDGGENFVTSFVMTSDFSYPHLDDTFIEKNNKKLFYLFVNRSNHQHLFNEEKVDRMISELEAENNIP</sequence>
<accession>A0A2S9CZM3</accession>
<dbReference type="EMBL" id="PCPH01000001">
    <property type="protein sequence ID" value="PRB91721.1"/>
    <property type="molecule type" value="Genomic_DNA"/>
</dbReference>
<evidence type="ECO:0000313" key="4">
    <source>
        <dbReference type="Proteomes" id="UP000238534"/>
    </source>
</evidence>
<dbReference type="RefSeq" id="WP_105680711.1">
    <property type="nucleotide sequence ID" value="NZ_JBBGZD010000001.1"/>
</dbReference>
<dbReference type="EMBL" id="PCPP01000001">
    <property type="protein sequence ID" value="PRB85968.1"/>
    <property type="molecule type" value="Genomic_DNA"/>
</dbReference>
<name>A0A2S9CZM3_CHRCI</name>
<protein>
    <submittedName>
        <fullName evidence="1">Uncharacterized protein</fullName>
    </submittedName>
</protein>
<evidence type="ECO:0000313" key="2">
    <source>
        <dbReference type="EMBL" id="PRB91721.1"/>
    </source>
</evidence>
<reference evidence="3 4" key="1">
    <citation type="submission" date="2017-09" db="EMBL/GenBank/DDBJ databases">
        <title>Genomic, metabolic, and phenotypic characteristics of bacterial isolates from the natural microbiome of the model nematode Caenorhabditis elegans.</title>
        <authorList>
            <person name="Zimmermann J."/>
            <person name="Obeng N."/>
            <person name="Yang W."/>
            <person name="Obeng O."/>
            <person name="Kissoyan K."/>
            <person name="Pees B."/>
            <person name="Dirksen P."/>
            <person name="Hoppner M."/>
            <person name="Franke A."/>
            <person name="Rosenstiel P."/>
            <person name="Leippe M."/>
            <person name="Dierking K."/>
            <person name="Kaleta C."/>
            <person name="Schulenburg H."/>
        </authorList>
    </citation>
    <scope>NUCLEOTIDE SEQUENCE [LARGE SCALE GENOMIC DNA]</scope>
    <source>
        <strain evidence="1 4">MYb25</strain>
        <strain evidence="2 3">MYb44</strain>
    </source>
</reference>
<dbReference type="AlphaFoldDB" id="A0A2S9CZM3"/>
<organism evidence="1 4">
    <name type="scientific">Chryseobacterium culicis</name>
    <dbReference type="NCBI Taxonomy" id="680127"/>
    <lineage>
        <taxon>Bacteria</taxon>
        <taxon>Pseudomonadati</taxon>
        <taxon>Bacteroidota</taxon>
        <taxon>Flavobacteriia</taxon>
        <taxon>Flavobacteriales</taxon>
        <taxon>Weeksellaceae</taxon>
        <taxon>Chryseobacterium group</taxon>
        <taxon>Chryseobacterium</taxon>
    </lineage>
</organism>
<keyword evidence="3" id="KW-1185">Reference proteome</keyword>
<evidence type="ECO:0000313" key="1">
    <source>
        <dbReference type="EMBL" id="PRB85968.1"/>
    </source>
</evidence>